<dbReference type="Proteomes" id="UP000016843">
    <property type="component" value="Unassembled WGS sequence"/>
</dbReference>
<proteinExistence type="predicted"/>
<reference evidence="1 2" key="1">
    <citation type="journal article" date="2013" name="Genome Announc.">
        <title>Draft Genome Sequence of the Psychrophilic and Alkaliphilic Rhodonellum psychrophilum Strain GCM71T.</title>
        <authorList>
            <person name="Hauptmann A.L."/>
            <person name="Glaring M.A."/>
            <person name="Hallin P.F."/>
            <person name="Prieme A."/>
            <person name="Stougaard P."/>
        </authorList>
    </citation>
    <scope>NUCLEOTIDE SEQUENCE [LARGE SCALE GENOMIC DNA]</scope>
    <source>
        <strain evidence="1 2">GCM71</strain>
    </source>
</reference>
<evidence type="ECO:0008006" key="3">
    <source>
        <dbReference type="Google" id="ProtNLM"/>
    </source>
</evidence>
<comment type="caution">
    <text evidence="1">The sequence shown here is derived from an EMBL/GenBank/DDBJ whole genome shotgun (WGS) entry which is preliminary data.</text>
</comment>
<accession>U5C655</accession>
<dbReference type="EMBL" id="AWXR01000010">
    <property type="protein sequence ID" value="ERM83697.1"/>
    <property type="molecule type" value="Genomic_DNA"/>
</dbReference>
<gene>
    <name evidence="1" type="ORF">P872_02545</name>
</gene>
<name>U5C655_9BACT</name>
<dbReference type="AlphaFoldDB" id="U5C655"/>
<evidence type="ECO:0000313" key="2">
    <source>
        <dbReference type="Proteomes" id="UP000016843"/>
    </source>
</evidence>
<dbReference type="RefSeq" id="WP_019597293.1">
    <property type="nucleotide sequence ID" value="NZ_AWXR01000010.1"/>
</dbReference>
<evidence type="ECO:0000313" key="1">
    <source>
        <dbReference type="EMBL" id="ERM83697.1"/>
    </source>
</evidence>
<organism evidence="1 2">
    <name type="scientific">Rhodonellum psychrophilum GCM71 = DSM 17998</name>
    <dbReference type="NCBI Taxonomy" id="1123057"/>
    <lineage>
        <taxon>Bacteria</taxon>
        <taxon>Pseudomonadati</taxon>
        <taxon>Bacteroidota</taxon>
        <taxon>Cytophagia</taxon>
        <taxon>Cytophagales</taxon>
        <taxon>Cytophagaceae</taxon>
        <taxon>Rhodonellum</taxon>
    </lineage>
</organism>
<dbReference type="OrthoDB" id="825933at2"/>
<dbReference type="eggNOG" id="ENOG502ZKZ3">
    <property type="taxonomic scope" value="Bacteria"/>
</dbReference>
<protein>
    <recommendedName>
        <fullName evidence="3">Lipocalin-like domain-containing protein</fullName>
    </recommendedName>
</protein>
<keyword evidence="2" id="KW-1185">Reference proteome</keyword>
<sequence>MMKFNSKKTKLIILFLLYFINFSFFQKKELDSRIVGKWTNIFAKDVHGEIIKDDFYKKGYVDTFLKNGQLLIDPNFLRDDLKRNGIKEPLDYSLIPTFSWRTFNDQILEISGSGETQQIRYGFLGDTLLLGYSNGNTRYLIKRK</sequence>